<dbReference type="EMBL" id="CM043774">
    <property type="protein sequence ID" value="KAI4839821.1"/>
    <property type="molecule type" value="Genomic_DNA"/>
</dbReference>
<gene>
    <name evidence="1" type="ORF">MKS88_001724</name>
</gene>
<keyword evidence="2" id="KW-1185">Reference proteome</keyword>
<protein>
    <submittedName>
        <fullName evidence="1">Uncharacterized protein</fullName>
    </submittedName>
</protein>
<name>A0ACB9YC40_PLABR</name>
<evidence type="ECO:0000313" key="1">
    <source>
        <dbReference type="EMBL" id="KAI4839821.1"/>
    </source>
</evidence>
<reference evidence="1" key="1">
    <citation type="submission" date="2022-06" db="EMBL/GenBank/DDBJ databases">
        <title>The First Complete Genome of the Simian Malaria Parasite Plasmodium brasilianum.</title>
        <authorList>
            <person name="Bajic M."/>
            <person name="Ravishankar S."/>
        </authorList>
    </citation>
    <scope>NUCLEOTIDE SEQUENCE</scope>
    <source>
        <strain evidence="1">Bolivian I</strain>
    </source>
</reference>
<organism evidence="1 2">
    <name type="scientific">Plasmodium brasilianum</name>
    <dbReference type="NCBI Taxonomy" id="5824"/>
    <lineage>
        <taxon>Eukaryota</taxon>
        <taxon>Sar</taxon>
        <taxon>Alveolata</taxon>
        <taxon>Apicomplexa</taxon>
        <taxon>Aconoidasida</taxon>
        <taxon>Haemosporida</taxon>
        <taxon>Plasmodiidae</taxon>
        <taxon>Plasmodium</taxon>
        <taxon>Plasmodium (Plasmodium)</taxon>
    </lineage>
</organism>
<accession>A0ACB9YC40</accession>
<dbReference type="Proteomes" id="UP001056978">
    <property type="component" value="Chromosome 6"/>
</dbReference>
<proteinExistence type="predicted"/>
<evidence type="ECO:0000313" key="2">
    <source>
        <dbReference type="Proteomes" id="UP001056978"/>
    </source>
</evidence>
<sequence>MKDYVLKTSSYIKRKNNGLISSNKNKNVINSCKYIIILILTYLILPLTKCNEYAPQKSNNATHYTTNVNEIRQQFPQSLDMFEEKNCINWIEKFENDWSYFMSSLESQKNNWLQVKSKEFEKWKNYKENKLIHRNDNFDEREHNNNFFKETLRPVEGNKHLQEKDMWVKGSQNLTQGNSTFGNHNLPQEEYKSGMFKEKLRSDVGNKQYKEKDKCVKGGQKRTLNHLTFDNHNLHKTESNSSILKRKTNESKIKKNFSINRDKQFAEWREALKDEPTNNNGKLDKVHDVNESKKDLNELNGSKEKLNKLNGTKKDSNELSEIKKDSNKLSEITKDSNKLRGTKEELNKLNRTKKDSNKLNETKKDSNELSETTKDSNKLSETTKDSNKLSGTKKALEEKEKEEEELPQVKGDIQGKCDKMLKEELKKNEDNLSKKEHNINVSKKSLEEVKKNKCSNNFLENKSKEGEKSVEHNLTNKKNKNDSGYVLNHLKDSEEHNNVGLNKFIVAETKELVLADYKNWLGEEDISSFSYTLKKMVQKWNNTKFMLWFRNLLNNGNEEFSSKEWNDWLNRLEMDWADLYKNLESQRETWFLNKDKELKQWIKDFQFKWLHYRKDIDEEYNLNFFKKVLKWNDKKWVKWIIKEGKYFMLMDMEKWLDTNKYIYDLWLLKEWEQWKEKKIINWILSENKCSEYQYWLKWEYSNKKLSCRKKTIDWYKWKKFKRKESKLWQKWVSQKDIIAIETKNLDWIKWEEAKKKIFFIMLNQYIKNWIRQKQWNTWIQDLKMSV</sequence>
<comment type="caution">
    <text evidence="1">The sequence shown here is derived from an EMBL/GenBank/DDBJ whole genome shotgun (WGS) entry which is preliminary data.</text>
</comment>